<evidence type="ECO:0000256" key="4">
    <source>
        <dbReference type="ARBA" id="ARBA00035176"/>
    </source>
</evidence>
<organism evidence="6 7">
    <name type="scientific">Geobacillus jurassicus</name>
    <dbReference type="NCBI Taxonomy" id="235932"/>
    <lineage>
        <taxon>Bacteria</taxon>
        <taxon>Bacillati</taxon>
        <taxon>Bacillota</taxon>
        <taxon>Bacilli</taxon>
        <taxon>Bacillales</taxon>
        <taxon>Anoxybacillaceae</taxon>
        <taxon>Geobacillus</taxon>
    </lineage>
</organism>
<dbReference type="SUPFAM" id="SSF57829">
    <property type="entry name" value="Zn-binding ribosomal proteins"/>
    <property type="match status" value="1"/>
</dbReference>
<dbReference type="Proteomes" id="UP001589785">
    <property type="component" value="Unassembled WGS sequence"/>
</dbReference>
<reference evidence="6 7" key="1">
    <citation type="submission" date="2024-09" db="EMBL/GenBank/DDBJ databases">
        <authorList>
            <person name="Sun Q."/>
            <person name="Mori K."/>
        </authorList>
    </citation>
    <scope>NUCLEOTIDE SEQUENCE [LARGE SCALE GENOMIC DNA]</scope>
    <source>
        <strain evidence="6 7">CCM 7224</strain>
    </source>
</reference>
<evidence type="ECO:0000256" key="5">
    <source>
        <dbReference type="HAMAP-Rule" id="MF_00294"/>
    </source>
</evidence>
<dbReference type="InterPro" id="IPR001705">
    <property type="entry name" value="Ribosomal_bL33"/>
</dbReference>
<evidence type="ECO:0000256" key="1">
    <source>
        <dbReference type="ARBA" id="ARBA00007596"/>
    </source>
</evidence>
<name>A0ABV6GUF0_9BACL</name>
<keyword evidence="3 5" id="KW-0687">Ribonucleoprotein</keyword>
<dbReference type="InterPro" id="IPR011332">
    <property type="entry name" value="Ribosomal_zn-bd"/>
</dbReference>
<dbReference type="RefSeq" id="WP_083510019.1">
    <property type="nucleotide sequence ID" value="NZ_JBHLVN010000050.1"/>
</dbReference>
<gene>
    <name evidence="5 6" type="primary">rpmG</name>
    <name evidence="6" type="ORF">ACFFHQ_10460</name>
</gene>
<sequence>MRQKVMLACAQCRSRSYTATKPLGCLGERLTANKFCPICRKHTVHRETK</sequence>
<evidence type="ECO:0000313" key="7">
    <source>
        <dbReference type="Proteomes" id="UP001589785"/>
    </source>
</evidence>
<protein>
    <recommendedName>
        <fullName evidence="4 5">Large ribosomal subunit protein bL33</fullName>
    </recommendedName>
</protein>
<keyword evidence="7" id="KW-1185">Reference proteome</keyword>
<proteinExistence type="inferred from homology"/>
<evidence type="ECO:0000256" key="2">
    <source>
        <dbReference type="ARBA" id="ARBA00022980"/>
    </source>
</evidence>
<comment type="similarity">
    <text evidence="1 5">Belongs to the bacterial ribosomal protein bL33 family.</text>
</comment>
<evidence type="ECO:0000313" key="6">
    <source>
        <dbReference type="EMBL" id="MFC0297843.1"/>
    </source>
</evidence>
<dbReference type="Pfam" id="PF00471">
    <property type="entry name" value="Ribosomal_L33"/>
    <property type="match status" value="1"/>
</dbReference>
<dbReference type="EMBL" id="JBHLVN010000050">
    <property type="protein sequence ID" value="MFC0297843.1"/>
    <property type="molecule type" value="Genomic_DNA"/>
</dbReference>
<dbReference type="InterPro" id="IPR038584">
    <property type="entry name" value="Ribosomal_bL33_sf"/>
</dbReference>
<dbReference type="NCBIfam" id="TIGR01023">
    <property type="entry name" value="rpmG_bact"/>
    <property type="match status" value="1"/>
</dbReference>
<keyword evidence="2 5" id="KW-0689">Ribosomal protein</keyword>
<comment type="caution">
    <text evidence="6">The sequence shown here is derived from an EMBL/GenBank/DDBJ whole genome shotgun (WGS) entry which is preliminary data.</text>
</comment>
<evidence type="ECO:0000256" key="3">
    <source>
        <dbReference type="ARBA" id="ARBA00023274"/>
    </source>
</evidence>
<dbReference type="NCBIfam" id="NF001764">
    <property type="entry name" value="PRK00504.1"/>
    <property type="match status" value="1"/>
</dbReference>
<dbReference type="HAMAP" id="MF_00294">
    <property type="entry name" value="Ribosomal_bL33"/>
    <property type="match status" value="1"/>
</dbReference>
<dbReference type="NCBIfam" id="NF001860">
    <property type="entry name" value="PRK00595.1"/>
    <property type="match status" value="1"/>
</dbReference>
<accession>A0ABV6GUF0</accession>
<dbReference type="GO" id="GO:0005840">
    <property type="term" value="C:ribosome"/>
    <property type="evidence" value="ECO:0007669"/>
    <property type="project" value="UniProtKB-KW"/>
</dbReference>
<dbReference type="Gene3D" id="2.20.28.120">
    <property type="entry name" value="Ribosomal protein L33"/>
    <property type="match status" value="1"/>
</dbReference>